<dbReference type="AlphaFoldDB" id="A0A941DPS0"/>
<name>A0A941DPS0_9BURK</name>
<gene>
    <name evidence="2" type="ORF">KDM89_16235</name>
</gene>
<sequence length="152" mass="16100">MSVYEKLKALNIELPVVATPAAAYVMFAQTGNTIFLSGHIAKKDGKVWEGQLGKNVTTAEGKEAARLVAVDLIATLQAACGGDLTRVKRIVKLMSLVNSTPDYTEQHLVTNGASELMVEVFGDAGKHARSAFGVAQIPLGACVEIEMIVEVA</sequence>
<accession>A0A941DPS0</accession>
<evidence type="ECO:0000313" key="3">
    <source>
        <dbReference type="Proteomes" id="UP000680067"/>
    </source>
</evidence>
<dbReference type="SUPFAM" id="SSF55298">
    <property type="entry name" value="YjgF-like"/>
    <property type="match status" value="1"/>
</dbReference>
<protein>
    <submittedName>
        <fullName evidence="2">RidA family protein</fullName>
    </submittedName>
</protein>
<keyword evidence="3" id="KW-1185">Reference proteome</keyword>
<dbReference type="InterPro" id="IPR035959">
    <property type="entry name" value="RutC-like_sf"/>
</dbReference>
<organism evidence="2 3">
    <name type="scientific">Undibacterium luofuense</name>
    <dbReference type="NCBI Taxonomy" id="2828733"/>
    <lineage>
        <taxon>Bacteria</taxon>
        <taxon>Pseudomonadati</taxon>
        <taxon>Pseudomonadota</taxon>
        <taxon>Betaproteobacteria</taxon>
        <taxon>Burkholderiales</taxon>
        <taxon>Oxalobacteraceae</taxon>
        <taxon>Undibacterium</taxon>
    </lineage>
</organism>
<dbReference type="Gene3D" id="3.30.1330.40">
    <property type="entry name" value="RutC-like"/>
    <property type="match status" value="1"/>
</dbReference>
<evidence type="ECO:0000259" key="1">
    <source>
        <dbReference type="Pfam" id="PF14588"/>
    </source>
</evidence>
<proteinExistence type="predicted"/>
<dbReference type="Pfam" id="PF14588">
    <property type="entry name" value="YjgF_endoribonc"/>
    <property type="match status" value="1"/>
</dbReference>
<dbReference type="InterPro" id="IPR013813">
    <property type="entry name" value="Endoribo_LPSP/chorism_mut-like"/>
</dbReference>
<evidence type="ECO:0000313" key="2">
    <source>
        <dbReference type="EMBL" id="MBR7783695.1"/>
    </source>
</evidence>
<dbReference type="EMBL" id="JAGSPN010000014">
    <property type="protein sequence ID" value="MBR7783695.1"/>
    <property type="molecule type" value="Genomic_DNA"/>
</dbReference>
<feature type="domain" description="Endoribonuclease L-PSP/chorismate mutase-like" evidence="1">
    <location>
        <begin position="6"/>
        <end position="145"/>
    </location>
</feature>
<reference evidence="2" key="1">
    <citation type="submission" date="2021-04" db="EMBL/GenBank/DDBJ databases">
        <title>novel species isolated from subtropical streams in China.</title>
        <authorList>
            <person name="Lu H."/>
        </authorList>
    </citation>
    <scope>NUCLEOTIDE SEQUENCE</scope>
    <source>
        <strain evidence="2">LFS511W</strain>
    </source>
</reference>
<comment type="caution">
    <text evidence="2">The sequence shown here is derived from an EMBL/GenBank/DDBJ whole genome shotgun (WGS) entry which is preliminary data.</text>
</comment>
<dbReference type="PANTHER" id="PTHR43760:SF1">
    <property type="entry name" value="ENDORIBONUCLEASE L-PSP_CHORISMATE MUTASE-LIKE DOMAIN-CONTAINING PROTEIN"/>
    <property type="match status" value="1"/>
</dbReference>
<dbReference type="PANTHER" id="PTHR43760">
    <property type="entry name" value="ENDORIBONUCLEASE-RELATED"/>
    <property type="match status" value="1"/>
</dbReference>
<dbReference type="CDD" id="cd02199">
    <property type="entry name" value="YjgF_YER057c_UK114_like_1"/>
    <property type="match status" value="1"/>
</dbReference>
<dbReference type="RefSeq" id="WP_212688974.1">
    <property type="nucleotide sequence ID" value="NZ_JAGSPN010000014.1"/>
</dbReference>
<dbReference type="Proteomes" id="UP000680067">
    <property type="component" value="Unassembled WGS sequence"/>
</dbReference>